<reference evidence="3" key="1">
    <citation type="submission" date="2016-02" db="EMBL/GenBank/DDBJ databases">
        <title>Draft genome sequence of Microdochium bolleyi, a fungal endophyte of beachgrass.</title>
        <authorList>
            <consortium name="DOE Joint Genome Institute"/>
            <person name="David A.S."/>
            <person name="May G."/>
            <person name="Haridas S."/>
            <person name="Lim J."/>
            <person name="Wang M."/>
            <person name="Labutti K."/>
            <person name="Lipzen A."/>
            <person name="Barry K."/>
            <person name="Grigoriev I.V."/>
        </authorList>
    </citation>
    <scope>NUCLEOTIDE SEQUENCE [LARGE SCALE GENOMIC DNA]</scope>
    <source>
        <strain evidence="3">J235TASD1</strain>
    </source>
</reference>
<organism evidence="2 3">
    <name type="scientific">Microdochium bolleyi</name>
    <dbReference type="NCBI Taxonomy" id="196109"/>
    <lineage>
        <taxon>Eukaryota</taxon>
        <taxon>Fungi</taxon>
        <taxon>Dikarya</taxon>
        <taxon>Ascomycota</taxon>
        <taxon>Pezizomycotina</taxon>
        <taxon>Sordariomycetes</taxon>
        <taxon>Xylariomycetidae</taxon>
        <taxon>Xylariales</taxon>
        <taxon>Microdochiaceae</taxon>
        <taxon>Microdochium</taxon>
    </lineage>
</organism>
<protein>
    <submittedName>
        <fullName evidence="2">Uncharacterized protein</fullName>
    </submittedName>
</protein>
<accession>A0A136JI63</accession>
<dbReference type="EMBL" id="KQ964245">
    <property type="protein sequence ID" value="KXJ96806.1"/>
    <property type="molecule type" value="Genomic_DNA"/>
</dbReference>
<evidence type="ECO:0000256" key="1">
    <source>
        <dbReference type="SAM" id="MobiDB-lite"/>
    </source>
</evidence>
<dbReference type="Proteomes" id="UP000070501">
    <property type="component" value="Unassembled WGS sequence"/>
</dbReference>
<name>A0A136JI63_9PEZI</name>
<evidence type="ECO:0000313" key="2">
    <source>
        <dbReference type="EMBL" id="KXJ96806.1"/>
    </source>
</evidence>
<dbReference type="InParanoid" id="A0A136JI63"/>
<sequence>MQRVITTIGGVLGGVWVKSLGFVFSGNHTDPPYRGGTSYPAGLQRRSPRWKKH</sequence>
<keyword evidence="3" id="KW-1185">Reference proteome</keyword>
<evidence type="ECO:0000313" key="3">
    <source>
        <dbReference type="Proteomes" id="UP000070501"/>
    </source>
</evidence>
<dbReference type="AlphaFoldDB" id="A0A136JI63"/>
<proteinExistence type="predicted"/>
<gene>
    <name evidence="2" type="ORF">Micbo1qcDRAFT_3190</name>
</gene>
<feature type="region of interest" description="Disordered" evidence="1">
    <location>
        <begin position="28"/>
        <end position="53"/>
    </location>
</feature>